<evidence type="ECO:0000256" key="2">
    <source>
        <dbReference type="SAM" id="Phobius"/>
    </source>
</evidence>
<dbReference type="PANTHER" id="PTHR15337:SF11">
    <property type="entry name" value="THIOREDOXIN DOMAIN-CONTAINING PROTEIN"/>
    <property type="match status" value="1"/>
</dbReference>
<evidence type="ECO:0000313" key="4">
    <source>
        <dbReference type="EMBL" id="RYJ42333.1"/>
    </source>
</evidence>
<dbReference type="Gene3D" id="3.40.30.10">
    <property type="entry name" value="Glutaredoxin"/>
    <property type="match status" value="1"/>
</dbReference>
<dbReference type="InterPro" id="IPR051099">
    <property type="entry name" value="AGR/TXD"/>
</dbReference>
<dbReference type="AlphaFoldDB" id="A0A444W967"/>
<keyword evidence="5" id="KW-1185">Reference proteome</keyword>
<protein>
    <submittedName>
        <fullName evidence="4">Thioredoxin family protein</fullName>
    </submittedName>
</protein>
<evidence type="ECO:0000259" key="3">
    <source>
        <dbReference type="PROSITE" id="PS51352"/>
    </source>
</evidence>
<sequence length="183" mass="21294">MPVVIAIGIFAFIHFKIFLTRCFLNRFVFYICAKYGVVKKCVLFVCLMLSAVGFCQEWNTELEAAKSKAVAQNKNILLVFSGSDWCARCIELEKKVWQNPEFKAEAEKNWVLLRADFLQKKGEADPVDINDPKIILAERYNRNGFFPYIVLLDKYGRVIERGGYEEFNTAKEYIEYFKKLGKK</sequence>
<dbReference type="InterPro" id="IPR013766">
    <property type="entry name" value="Thioredoxin_domain"/>
</dbReference>
<dbReference type="InterPro" id="IPR036249">
    <property type="entry name" value="Thioredoxin-like_sf"/>
</dbReference>
<proteinExistence type="predicted"/>
<keyword evidence="2" id="KW-0472">Membrane</keyword>
<name>A0A444W967_9FLAO</name>
<dbReference type="PROSITE" id="PS51352">
    <property type="entry name" value="THIOREDOXIN_2"/>
    <property type="match status" value="1"/>
</dbReference>
<dbReference type="Pfam" id="PF13899">
    <property type="entry name" value="Thioredoxin_7"/>
    <property type="match status" value="1"/>
</dbReference>
<keyword evidence="2" id="KW-1133">Transmembrane helix</keyword>
<evidence type="ECO:0000256" key="1">
    <source>
        <dbReference type="ARBA" id="ARBA00022729"/>
    </source>
</evidence>
<gene>
    <name evidence="4" type="ORF">NU09_2119</name>
</gene>
<keyword evidence="1" id="KW-0732">Signal</keyword>
<reference evidence="4 5" key="1">
    <citation type="submission" date="2014-12" db="EMBL/GenBank/DDBJ databases">
        <title>Genome sequence of Flavobacterium beibuense RSKm HC5.</title>
        <authorList>
            <person name="Kim J.F."/>
            <person name="Song J.Y."/>
            <person name="Kwak M.-J."/>
            <person name="Lee S.-W."/>
        </authorList>
    </citation>
    <scope>NUCLEOTIDE SEQUENCE [LARGE SCALE GENOMIC DNA]</scope>
    <source>
        <strain evidence="4 5">RSKm HC5</strain>
    </source>
</reference>
<organism evidence="4 5">
    <name type="scientific">Flavobacterium beibuense</name>
    <dbReference type="NCBI Taxonomy" id="657326"/>
    <lineage>
        <taxon>Bacteria</taxon>
        <taxon>Pseudomonadati</taxon>
        <taxon>Bacteroidota</taxon>
        <taxon>Flavobacteriia</taxon>
        <taxon>Flavobacteriales</taxon>
        <taxon>Flavobacteriaceae</taxon>
        <taxon>Flavobacterium</taxon>
    </lineage>
</organism>
<feature type="transmembrane region" description="Helical" evidence="2">
    <location>
        <begin position="6"/>
        <end position="24"/>
    </location>
</feature>
<accession>A0A444W967</accession>
<keyword evidence="2" id="KW-0812">Transmembrane</keyword>
<dbReference type="SUPFAM" id="SSF52833">
    <property type="entry name" value="Thioredoxin-like"/>
    <property type="match status" value="1"/>
</dbReference>
<comment type="caution">
    <text evidence="4">The sequence shown here is derived from an EMBL/GenBank/DDBJ whole genome shotgun (WGS) entry which is preliminary data.</text>
</comment>
<dbReference type="PANTHER" id="PTHR15337">
    <property type="entry name" value="ANTERIOR GRADIENT PROTEIN-RELATED"/>
    <property type="match status" value="1"/>
</dbReference>
<dbReference type="EMBL" id="JUIW01000007">
    <property type="protein sequence ID" value="RYJ42333.1"/>
    <property type="molecule type" value="Genomic_DNA"/>
</dbReference>
<dbReference type="Proteomes" id="UP000289775">
    <property type="component" value="Unassembled WGS sequence"/>
</dbReference>
<feature type="domain" description="Thioredoxin" evidence="3">
    <location>
        <begin position="43"/>
        <end position="182"/>
    </location>
</feature>
<evidence type="ECO:0000313" key="5">
    <source>
        <dbReference type="Proteomes" id="UP000289775"/>
    </source>
</evidence>